<dbReference type="GO" id="GO:0005886">
    <property type="term" value="C:plasma membrane"/>
    <property type="evidence" value="ECO:0007669"/>
    <property type="project" value="UniProtKB-SubCell"/>
</dbReference>
<accession>A0A0M1P7T5</accession>
<dbReference type="GO" id="GO:0055085">
    <property type="term" value="P:transmembrane transport"/>
    <property type="evidence" value="ECO:0007669"/>
    <property type="project" value="InterPro"/>
</dbReference>
<dbReference type="InterPro" id="IPR035906">
    <property type="entry name" value="MetI-like_sf"/>
</dbReference>
<dbReference type="EMBL" id="LIUT01000001">
    <property type="protein sequence ID" value="KOR90553.1"/>
    <property type="molecule type" value="Genomic_DNA"/>
</dbReference>
<keyword evidence="10" id="KW-1185">Reference proteome</keyword>
<evidence type="ECO:0000256" key="4">
    <source>
        <dbReference type="ARBA" id="ARBA00022692"/>
    </source>
</evidence>
<name>A0A0M1P7T5_9BACL</name>
<evidence type="ECO:0000256" key="6">
    <source>
        <dbReference type="ARBA" id="ARBA00023136"/>
    </source>
</evidence>
<keyword evidence="2 7" id="KW-0813">Transport</keyword>
<comment type="subcellular location">
    <subcellularLocation>
        <location evidence="1 7">Cell membrane</location>
        <topology evidence="1 7">Multi-pass membrane protein</topology>
    </subcellularLocation>
</comment>
<protein>
    <submittedName>
        <fullName evidence="9">Sugar ABC transporter permease</fullName>
    </submittedName>
</protein>
<sequence length="298" mass="33325">MLGKNRLLSDKLVIAFAYGFVGLFALICLYPLVLTLSVSFSSEQAVARSGYSILPLSPTWDTYKYIFVNSGMKILKSYGVTIFITVVGTTGALLITSLIAFSLSIKKLKYRNVLAFISNFTIIFSAGLIPWYMVSVNFYGLKDSILALILPSIFSVWNMFLMRTYFSNISTALYEAAEMDGANYFTIYWRVALPLSKTALLTVGLMYALQYWNDWWHALIFIQEQDLFPLQYYLYNILSNVNAISSGRIPSGAAGSITLPAETVKMAVTVITIGPIIFLYPFVQKYFVHGIMAGAVKE</sequence>
<dbReference type="Pfam" id="PF00528">
    <property type="entry name" value="BPD_transp_1"/>
    <property type="match status" value="1"/>
</dbReference>
<evidence type="ECO:0000313" key="10">
    <source>
        <dbReference type="Proteomes" id="UP000036932"/>
    </source>
</evidence>
<feature type="transmembrane region" description="Helical" evidence="7">
    <location>
        <begin position="145"/>
        <end position="166"/>
    </location>
</feature>
<reference evidence="10" key="1">
    <citation type="submission" date="2015-08" db="EMBL/GenBank/DDBJ databases">
        <title>Genome sequencing project for genomic taxonomy and phylogenomics of Bacillus-like bacteria.</title>
        <authorList>
            <person name="Liu B."/>
            <person name="Wang J."/>
            <person name="Zhu Y."/>
            <person name="Liu G."/>
            <person name="Chen Q."/>
            <person name="Chen Z."/>
            <person name="Lan J."/>
            <person name="Che J."/>
            <person name="Ge C."/>
            <person name="Shi H."/>
            <person name="Pan Z."/>
            <person name="Liu X."/>
        </authorList>
    </citation>
    <scope>NUCLEOTIDE SEQUENCE [LARGE SCALE GENOMIC DNA]</scope>
    <source>
        <strain evidence="10">FJAT-22460</strain>
    </source>
</reference>
<dbReference type="PANTHER" id="PTHR43744:SF9">
    <property type="entry name" value="POLYGALACTURONAN_RHAMNOGALACTURONAN TRANSPORT SYSTEM PERMEASE PROTEIN YTCP"/>
    <property type="match status" value="1"/>
</dbReference>
<feature type="transmembrane region" description="Helical" evidence="7">
    <location>
        <begin position="78"/>
        <end position="101"/>
    </location>
</feature>
<dbReference type="RefSeq" id="WP_054403463.1">
    <property type="nucleotide sequence ID" value="NZ_LIUT01000001.1"/>
</dbReference>
<dbReference type="SUPFAM" id="SSF161098">
    <property type="entry name" value="MetI-like"/>
    <property type="match status" value="1"/>
</dbReference>
<dbReference type="InterPro" id="IPR000515">
    <property type="entry name" value="MetI-like"/>
</dbReference>
<dbReference type="PROSITE" id="PS50928">
    <property type="entry name" value="ABC_TM1"/>
    <property type="match status" value="1"/>
</dbReference>
<feature type="transmembrane region" description="Helical" evidence="7">
    <location>
        <begin position="187"/>
        <end position="209"/>
    </location>
</feature>
<dbReference type="OrthoDB" id="157184at2"/>
<evidence type="ECO:0000259" key="8">
    <source>
        <dbReference type="PROSITE" id="PS50928"/>
    </source>
</evidence>
<feature type="domain" description="ABC transmembrane type-1" evidence="8">
    <location>
        <begin position="78"/>
        <end position="272"/>
    </location>
</feature>
<feature type="transmembrane region" description="Helical" evidence="7">
    <location>
        <begin position="12"/>
        <end position="33"/>
    </location>
</feature>
<keyword evidence="3" id="KW-1003">Cell membrane</keyword>
<evidence type="ECO:0000256" key="5">
    <source>
        <dbReference type="ARBA" id="ARBA00022989"/>
    </source>
</evidence>
<proteinExistence type="inferred from homology"/>
<dbReference type="PANTHER" id="PTHR43744">
    <property type="entry name" value="ABC TRANSPORTER PERMEASE PROTEIN MG189-RELATED-RELATED"/>
    <property type="match status" value="1"/>
</dbReference>
<evidence type="ECO:0000313" key="9">
    <source>
        <dbReference type="EMBL" id="KOR90553.1"/>
    </source>
</evidence>
<gene>
    <name evidence="9" type="ORF">AM231_16410</name>
</gene>
<dbReference type="PATRIC" id="fig|1705565.3.peg.5371"/>
<feature type="transmembrane region" description="Helical" evidence="7">
    <location>
        <begin position="266"/>
        <end position="283"/>
    </location>
</feature>
<keyword evidence="6 7" id="KW-0472">Membrane</keyword>
<comment type="caution">
    <text evidence="9">The sequence shown here is derived from an EMBL/GenBank/DDBJ whole genome shotgun (WGS) entry which is preliminary data.</text>
</comment>
<dbReference type="AlphaFoldDB" id="A0A0M1P7T5"/>
<feature type="transmembrane region" description="Helical" evidence="7">
    <location>
        <begin position="113"/>
        <end position="133"/>
    </location>
</feature>
<evidence type="ECO:0000256" key="1">
    <source>
        <dbReference type="ARBA" id="ARBA00004651"/>
    </source>
</evidence>
<dbReference type="CDD" id="cd06261">
    <property type="entry name" value="TM_PBP2"/>
    <property type="match status" value="1"/>
</dbReference>
<evidence type="ECO:0000256" key="3">
    <source>
        <dbReference type="ARBA" id="ARBA00022475"/>
    </source>
</evidence>
<evidence type="ECO:0000256" key="2">
    <source>
        <dbReference type="ARBA" id="ARBA00022448"/>
    </source>
</evidence>
<dbReference type="Proteomes" id="UP000036932">
    <property type="component" value="Unassembled WGS sequence"/>
</dbReference>
<comment type="similarity">
    <text evidence="7">Belongs to the binding-protein-dependent transport system permease family.</text>
</comment>
<evidence type="ECO:0000256" key="7">
    <source>
        <dbReference type="RuleBase" id="RU363032"/>
    </source>
</evidence>
<keyword evidence="5 7" id="KW-1133">Transmembrane helix</keyword>
<keyword evidence="4 7" id="KW-0812">Transmembrane</keyword>
<organism evidence="9 10">
    <name type="scientific">Paenibacillus solani</name>
    <dbReference type="NCBI Taxonomy" id="1705565"/>
    <lineage>
        <taxon>Bacteria</taxon>
        <taxon>Bacillati</taxon>
        <taxon>Bacillota</taxon>
        <taxon>Bacilli</taxon>
        <taxon>Bacillales</taxon>
        <taxon>Paenibacillaceae</taxon>
        <taxon>Paenibacillus</taxon>
    </lineage>
</organism>
<dbReference type="Gene3D" id="1.10.3720.10">
    <property type="entry name" value="MetI-like"/>
    <property type="match status" value="1"/>
</dbReference>